<accession>A0ABY7K4L2</accession>
<dbReference type="Proteomes" id="UP001164439">
    <property type="component" value="Chromosome"/>
</dbReference>
<dbReference type="RefSeq" id="WP_269656969.1">
    <property type="nucleotide sequence ID" value="NZ_CP114413.1"/>
</dbReference>
<name>A0ABY7K4L2_9ACTN</name>
<gene>
    <name evidence="1" type="ORF">STRCI_000321</name>
</gene>
<dbReference type="EMBL" id="CP114413">
    <property type="protein sequence ID" value="WAZ19284.1"/>
    <property type="molecule type" value="Genomic_DNA"/>
</dbReference>
<evidence type="ECO:0008006" key="3">
    <source>
        <dbReference type="Google" id="ProtNLM"/>
    </source>
</evidence>
<evidence type="ECO:0000313" key="2">
    <source>
        <dbReference type="Proteomes" id="UP001164439"/>
    </source>
</evidence>
<keyword evidence="2" id="KW-1185">Reference proteome</keyword>
<reference evidence="1" key="1">
    <citation type="submission" date="2022-12" db="EMBL/GenBank/DDBJ databases">
        <authorList>
            <person name="Ruckert C."/>
            <person name="Busche T."/>
            <person name="Kalinowski J."/>
            <person name="Wittmann C."/>
        </authorList>
    </citation>
    <scope>NUCLEOTIDE SEQUENCE</scope>
    <source>
        <strain evidence="1">DSM 40467</strain>
    </source>
</reference>
<organism evidence="1 2">
    <name type="scientific">Streptomyces cinnabarinus</name>
    <dbReference type="NCBI Taxonomy" id="67287"/>
    <lineage>
        <taxon>Bacteria</taxon>
        <taxon>Bacillati</taxon>
        <taxon>Actinomycetota</taxon>
        <taxon>Actinomycetes</taxon>
        <taxon>Kitasatosporales</taxon>
        <taxon>Streptomycetaceae</taxon>
        <taxon>Streptomyces</taxon>
    </lineage>
</organism>
<protein>
    <recommendedName>
        <fullName evidence="3">DUF1877 domain-containing protein</fullName>
    </recommendedName>
</protein>
<evidence type="ECO:0000313" key="1">
    <source>
        <dbReference type="EMBL" id="WAZ19284.1"/>
    </source>
</evidence>
<sequence>MGVLHDYFAASDRAAAVDQAIGPGGDWLRGTSLAEAGADWIDAKGLDPNVVVAQLVAHAEAVPFADQADEPELVWPEPPYPQGESIGPDSPWDTGLLLQQLPDRWRDVLAELPEDAVAMVAMRWQEIDEVDFGDYRIAREAVETFTALARRARTAGAHLYCRSSV</sequence>
<proteinExistence type="predicted"/>